<evidence type="ECO:0000313" key="3">
    <source>
        <dbReference type="EMBL" id="KAK5175533.1"/>
    </source>
</evidence>
<feature type="compositionally biased region" description="Basic and acidic residues" evidence="1">
    <location>
        <begin position="56"/>
        <end position="72"/>
    </location>
</feature>
<dbReference type="AlphaFoldDB" id="A0AAV9PQL3"/>
<feature type="compositionally biased region" description="Low complexity" evidence="1">
    <location>
        <begin position="29"/>
        <end position="50"/>
    </location>
</feature>
<feature type="region of interest" description="Disordered" evidence="1">
    <location>
        <begin position="1"/>
        <end position="82"/>
    </location>
</feature>
<feature type="transmembrane region" description="Helical" evidence="2">
    <location>
        <begin position="156"/>
        <end position="176"/>
    </location>
</feature>
<evidence type="ECO:0000256" key="2">
    <source>
        <dbReference type="SAM" id="Phobius"/>
    </source>
</evidence>
<name>A0AAV9PQL3_9PEZI</name>
<protein>
    <recommendedName>
        <fullName evidence="5">Mitochondrial outer membrane protein OM14 C-terminal domain-containing protein</fullName>
    </recommendedName>
</protein>
<proteinExistence type="predicted"/>
<dbReference type="GO" id="GO:1990593">
    <property type="term" value="F:nascent polypeptide-associated complex binding"/>
    <property type="evidence" value="ECO:0007669"/>
    <property type="project" value="InterPro"/>
</dbReference>
<organism evidence="3 4">
    <name type="scientific">Saxophila tyrrhenica</name>
    <dbReference type="NCBI Taxonomy" id="1690608"/>
    <lineage>
        <taxon>Eukaryota</taxon>
        <taxon>Fungi</taxon>
        <taxon>Dikarya</taxon>
        <taxon>Ascomycota</taxon>
        <taxon>Pezizomycotina</taxon>
        <taxon>Dothideomycetes</taxon>
        <taxon>Dothideomycetidae</taxon>
        <taxon>Mycosphaerellales</taxon>
        <taxon>Extremaceae</taxon>
        <taxon>Saxophila</taxon>
    </lineage>
</organism>
<dbReference type="RefSeq" id="XP_064664171.1">
    <property type="nucleotide sequence ID" value="XM_064797937.1"/>
</dbReference>
<dbReference type="InterPro" id="IPR039454">
    <property type="entry name" value="OM14"/>
</dbReference>
<keyword evidence="2" id="KW-0812">Transmembrane</keyword>
<dbReference type="PANTHER" id="PTHR38402:SF1">
    <property type="entry name" value="MITOCHONDRIAL OUTER MEMBRANE PROTEIN OM14"/>
    <property type="match status" value="1"/>
</dbReference>
<comment type="caution">
    <text evidence="3">The sequence shown here is derived from an EMBL/GenBank/DDBJ whole genome shotgun (WGS) entry which is preliminary data.</text>
</comment>
<dbReference type="PANTHER" id="PTHR38402">
    <property type="entry name" value="MITOCHONDRIAL OUTER MEMBRANE PROTEIN OM14"/>
    <property type="match status" value="1"/>
</dbReference>
<dbReference type="GO" id="GO:0006626">
    <property type="term" value="P:protein targeting to mitochondrion"/>
    <property type="evidence" value="ECO:0007669"/>
    <property type="project" value="TreeGrafter"/>
</dbReference>
<dbReference type="GeneID" id="89922022"/>
<evidence type="ECO:0008006" key="5">
    <source>
        <dbReference type="Google" id="ProtNLM"/>
    </source>
</evidence>
<evidence type="ECO:0000256" key="1">
    <source>
        <dbReference type="SAM" id="MobiDB-lite"/>
    </source>
</evidence>
<keyword evidence="2" id="KW-1133">Transmembrane helix</keyword>
<keyword evidence="2" id="KW-0472">Membrane</keyword>
<gene>
    <name evidence="3" type="ORF">LTR77_000672</name>
</gene>
<feature type="transmembrane region" description="Helical" evidence="2">
    <location>
        <begin position="188"/>
        <end position="206"/>
    </location>
</feature>
<dbReference type="GO" id="GO:0005741">
    <property type="term" value="C:mitochondrial outer membrane"/>
    <property type="evidence" value="ECO:0007669"/>
    <property type="project" value="InterPro"/>
</dbReference>
<dbReference type="Proteomes" id="UP001337655">
    <property type="component" value="Unassembled WGS sequence"/>
</dbReference>
<accession>A0AAV9PQL3</accession>
<sequence length="219" mass="24157">MSYADAAKKGPAQSADEKMPDTVPEIAHSDSGIHSLDSMSSISQSNSQPSYADQQLAHERAQEAEQNTREAADETAQQAKEFGQQADVELQRLEKESGKRFSQFSDDAKASYEQWKKSASKDFERAKKEMKKDSKKAQLEAKKGAEWADENKGNPVLISNAVVLTAVAGLLGVGAYRLHARNELTMKVVGAWAGVVGLFGVADYYVSQYFFRTHYPTKQ</sequence>
<keyword evidence="4" id="KW-1185">Reference proteome</keyword>
<reference evidence="3 4" key="1">
    <citation type="submission" date="2023-08" db="EMBL/GenBank/DDBJ databases">
        <title>Black Yeasts Isolated from many extreme environments.</title>
        <authorList>
            <person name="Coleine C."/>
            <person name="Stajich J.E."/>
            <person name="Selbmann L."/>
        </authorList>
    </citation>
    <scope>NUCLEOTIDE SEQUENCE [LARGE SCALE GENOMIC DNA]</scope>
    <source>
        <strain evidence="3 4">CCFEE 5935</strain>
    </source>
</reference>
<evidence type="ECO:0000313" key="4">
    <source>
        <dbReference type="Proteomes" id="UP001337655"/>
    </source>
</evidence>
<dbReference type="EMBL" id="JAVRRT010000001">
    <property type="protein sequence ID" value="KAK5175533.1"/>
    <property type="molecule type" value="Genomic_DNA"/>
</dbReference>